<accession>G7VDE1</accession>
<dbReference type="STRING" id="1104324.P186_1297"/>
<dbReference type="EMBL" id="CP003098">
    <property type="protein sequence ID" value="AET32726.1"/>
    <property type="molecule type" value="Genomic_DNA"/>
</dbReference>
<dbReference type="InterPro" id="IPR002173">
    <property type="entry name" value="Carboh/pur_kinase_PfkB_CS"/>
</dbReference>
<dbReference type="KEGG" id="pyr:P186_1297"/>
<name>G7VDE1_9CREN</name>
<dbReference type="RefSeq" id="WP_014288554.1">
    <property type="nucleotide sequence ID" value="NC_016645.1"/>
</dbReference>
<keyword evidence="5" id="KW-1185">Reference proteome</keyword>
<dbReference type="InterPro" id="IPR011611">
    <property type="entry name" value="PfkB_dom"/>
</dbReference>
<dbReference type="GeneID" id="11595554"/>
<evidence type="ECO:0000313" key="5">
    <source>
        <dbReference type="Proteomes" id="UP000005867"/>
    </source>
</evidence>
<evidence type="ECO:0000256" key="1">
    <source>
        <dbReference type="ARBA" id="ARBA00022679"/>
    </source>
</evidence>
<evidence type="ECO:0000313" key="4">
    <source>
        <dbReference type="EMBL" id="AET32726.1"/>
    </source>
</evidence>
<dbReference type="InterPro" id="IPR029056">
    <property type="entry name" value="Ribokinase-like"/>
</dbReference>
<dbReference type="BioCyc" id="PSP1104324:GJSN-1271-MONOMER"/>
<feature type="domain" description="Carbohydrate kinase PfkB" evidence="3">
    <location>
        <begin position="149"/>
        <end position="226"/>
    </location>
</feature>
<dbReference type="HOGENOM" id="CLU_065902_3_1_2"/>
<protein>
    <submittedName>
        <fullName evidence="4">Kinase, conjectural</fullName>
    </submittedName>
</protein>
<dbReference type="eggNOG" id="arCOG00016">
    <property type="taxonomic scope" value="Archaea"/>
</dbReference>
<dbReference type="AlphaFoldDB" id="G7VDE1"/>
<keyword evidence="2 4" id="KW-0418">Kinase</keyword>
<evidence type="ECO:0000259" key="3">
    <source>
        <dbReference type="Pfam" id="PF00294"/>
    </source>
</evidence>
<dbReference type="Proteomes" id="UP000005867">
    <property type="component" value="Chromosome"/>
</dbReference>
<proteinExistence type="predicted"/>
<dbReference type="Pfam" id="PF00294">
    <property type="entry name" value="PfkB"/>
    <property type="match status" value="1"/>
</dbReference>
<sequence>MEITVAGNPTVDIIVTDRGVTKRLGGPIYYASLVFGALGAKARAVGVASSDLLGEIERLLRSLGVEPQLEVADVTTTFELDYRTKPRKVRLVAKPSRGIARVSGDVVILSPVYDELTGTEVKGGKVVVDLQGYIRSSTPPPRADLVHLSHDDMQIATEELVKMGERWPVVVYTLGEEGAYIVERGVLYYINSARLEISDVTGSGDVFLAALTYYHYVKNLGVVEAACEASKIVAGFLATRKIVKYNFECVKRVVQWLRF</sequence>
<dbReference type="OrthoDB" id="26949at2157"/>
<gene>
    <name evidence="4" type="ORF">P186_1297</name>
</gene>
<reference evidence="4 5" key="1">
    <citation type="journal article" date="2012" name="J. Bacteriol.">
        <title>Complete genome sequence of strain 1860, a crenarchaeon of the genus pyrobaculum able to grow with various electron acceptors.</title>
        <authorList>
            <person name="Mardanov A.V."/>
            <person name="Gumerov V.M."/>
            <person name="Slobodkina G.B."/>
            <person name="Beletsky A.V."/>
            <person name="Bonch-Osmolovskaya E.A."/>
            <person name="Ravin N.V."/>
            <person name="Skryabin K.G."/>
        </authorList>
    </citation>
    <scope>NUCLEOTIDE SEQUENCE [LARGE SCALE GENOMIC DNA]</scope>
    <source>
        <strain evidence="4 5">1860</strain>
    </source>
</reference>
<dbReference type="Gene3D" id="3.40.1190.20">
    <property type="match status" value="1"/>
</dbReference>
<dbReference type="PROSITE" id="PS00584">
    <property type="entry name" value="PFKB_KINASES_2"/>
    <property type="match status" value="1"/>
</dbReference>
<dbReference type="SUPFAM" id="SSF53613">
    <property type="entry name" value="Ribokinase-like"/>
    <property type="match status" value="1"/>
</dbReference>
<dbReference type="GO" id="GO:0016301">
    <property type="term" value="F:kinase activity"/>
    <property type="evidence" value="ECO:0007669"/>
    <property type="project" value="UniProtKB-KW"/>
</dbReference>
<evidence type="ECO:0000256" key="2">
    <source>
        <dbReference type="ARBA" id="ARBA00022777"/>
    </source>
</evidence>
<keyword evidence="1" id="KW-0808">Transferase</keyword>
<organism evidence="4 5">
    <name type="scientific">Pyrobaculum ferrireducens</name>
    <dbReference type="NCBI Taxonomy" id="1104324"/>
    <lineage>
        <taxon>Archaea</taxon>
        <taxon>Thermoproteota</taxon>
        <taxon>Thermoprotei</taxon>
        <taxon>Thermoproteales</taxon>
        <taxon>Thermoproteaceae</taxon>
        <taxon>Pyrobaculum</taxon>
    </lineage>
</organism>